<feature type="transmembrane region" description="Helical" evidence="6">
    <location>
        <begin position="395"/>
        <end position="415"/>
    </location>
</feature>
<feature type="transmembrane region" description="Helical" evidence="6">
    <location>
        <begin position="6"/>
        <end position="24"/>
    </location>
</feature>
<sequence length="652" mass="70691">MLTWLIWLIPLLPFAGFLLNVFVIRQERQAGMLASATVVASFLLALGATVMLAGLPEAERRIQSVAWEWIATGSISVPFAIMFDPLTAVMVLLVTGVGALIHVYSLGYIHGDAHAVRYFAYLNLFITMMLFLVMANNLLLLFLGWEGVGLCSFLLIGFWFERKEAAAAAVKAFVVNRIGDAAFILAMLAIFSNFGTLNFYDLEIDGRLVPGFLERIPQIIGLSFGPDWQPIAVATGISFLLLIGATGKSAQVPLFVWLPDAMAGPTPVSALIHAATMVTAGVYMMARSEALFAASPATQSWVVWIGTFTAFIAATAAIAQWDIKRVLAYSTVSQLGFMVAACGMGAYAAAIFHLLTHGIFKALLFLGSGSVIHGTHETQDMRKMGGLRTAMPTTFWTYVVGAAALAGVVPLAGFWSKDEILAHAAAYGYWPQLAILFLTSLLTAFYMGRQVALIFYGEQRDTHYHAHESGQVMTLPLVILAGGALVAGFMNLPTLFSGMPAAHLLTDWLKPVLHEEAGEFNLLVALLATAGAVGMGYLGWWAYTSNAAKIKVGGVDPAYRYTGDIWDGMEAAWYVDLAYQRFIVQPFRALGDMLAQVFDKEGIDGMVNGVGSFFSRAATEVRLLQSGYVRNYALVFTMGAVVILSFMLFVTR</sequence>
<dbReference type="PANTHER" id="PTHR42829">
    <property type="entry name" value="NADH-UBIQUINONE OXIDOREDUCTASE CHAIN 5"/>
    <property type="match status" value="1"/>
</dbReference>
<feature type="transmembrane region" description="Helical" evidence="6">
    <location>
        <begin position="477"/>
        <end position="502"/>
    </location>
</feature>
<gene>
    <name evidence="9" type="ORF">EI684_06185</name>
</gene>
<proteinExistence type="predicted"/>
<dbReference type="EC" id="1.6.5.3" evidence="9"/>
<feature type="transmembrane region" description="Helical" evidence="6">
    <location>
        <begin position="435"/>
        <end position="456"/>
    </location>
</feature>
<feature type="transmembrane region" description="Helical" evidence="6">
    <location>
        <begin position="354"/>
        <end position="374"/>
    </location>
</feature>
<evidence type="ECO:0000313" key="10">
    <source>
        <dbReference type="Proteomes" id="UP000280307"/>
    </source>
</evidence>
<feature type="transmembrane region" description="Helical" evidence="6">
    <location>
        <begin position="326"/>
        <end position="348"/>
    </location>
</feature>
<reference evidence="9 10" key="1">
    <citation type="submission" date="2018-12" db="EMBL/GenBank/DDBJ databases">
        <title>Genome Sequence of Candidatus Viridilinea halotolerans isolated from saline sulfide-rich spring.</title>
        <authorList>
            <person name="Grouzdev D.S."/>
            <person name="Burganskaya E.I."/>
            <person name="Krutkina M.S."/>
            <person name="Sukhacheva M.V."/>
            <person name="Gorlenko V.M."/>
        </authorList>
    </citation>
    <scope>NUCLEOTIDE SEQUENCE [LARGE SCALE GENOMIC DNA]</scope>
    <source>
        <strain evidence="9">Chok-6</strain>
    </source>
</reference>
<evidence type="ECO:0000256" key="2">
    <source>
        <dbReference type="ARBA" id="ARBA00022692"/>
    </source>
</evidence>
<dbReference type="GO" id="GO:0012505">
    <property type="term" value="C:endomembrane system"/>
    <property type="evidence" value="ECO:0007669"/>
    <property type="project" value="UniProtKB-SubCell"/>
</dbReference>
<comment type="caution">
    <text evidence="9">The sequence shown here is derived from an EMBL/GenBank/DDBJ whole genome shotgun (WGS) entry which is preliminary data.</text>
</comment>
<evidence type="ECO:0000256" key="3">
    <source>
        <dbReference type="ARBA" id="ARBA00022989"/>
    </source>
</evidence>
<dbReference type="GO" id="GO:0003954">
    <property type="term" value="F:NADH dehydrogenase activity"/>
    <property type="evidence" value="ECO:0007669"/>
    <property type="project" value="TreeGrafter"/>
</dbReference>
<dbReference type="EMBL" id="RSAS01000235">
    <property type="protein sequence ID" value="RRR74845.1"/>
    <property type="molecule type" value="Genomic_DNA"/>
</dbReference>
<feature type="transmembrane region" description="Helical" evidence="6">
    <location>
        <begin position="632"/>
        <end position="650"/>
    </location>
</feature>
<dbReference type="InterPro" id="IPR001750">
    <property type="entry name" value="ND/Mrp_TM"/>
</dbReference>
<feature type="transmembrane region" description="Helical" evidence="6">
    <location>
        <begin position="228"/>
        <end position="247"/>
    </location>
</feature>
<protein>
    <submittedName>
        <fullName evidence="9">NADH-quinone oxidoreductase subunit L</fullName>
        <ecNumber evidence="9">1.6.5.3</ecNumber>
    </submittedName>
</protein>
<dbReference type="Pfam" id="PF00662">
    <property type="entry name" value="Proton_antipo_N"/>
    <property type="match status" value="1"/>
</dbReference>
<name>A0A426U4K9_9CHLR</name>
<dbReference type="GO" id="GO:0016020">
    <property type="term" value="C:membrane"/>
    <property type="evidence" value="ECO:0007669"/>
    <property type="project" value="UniProtKB-SubCell"/>
</dbReference>
<evidence type="ECO:0000256" key="5">
    <source>
        <dbReference type="RuleBase" id="RU000320"/>
    </source>
</evidence>
<feature type="transmembrane region" description="Helical" evidence="6">
    <location>
        <begin position="139"/>
        <end position="160"/>
    </location>
</feature>
<evidence type="ECO:0000259" key="7">
    <source>
        <dbReference type="Pfam" id="PF00361"/>
    </source>
</evidence>
<dbReference type="GO" id="GO:0015990">
    <property type="term" value="P:electron transport coupled proton transport"/>
    <property type="evidence" value="ECO:0007669"/>
    <property type="project" value="TreeGrafter"/>
</dbReference>
<keyword evidence="2 5" id="KW-0812">Transmembrane</keyword>
<dbReference type="InterPro" id="IPR018393">
    <property type="entry name" value="NADHpl_OxRdtase_5_subgr"/>
</dbReference>
<dbReference type="AlphaFoldDB" id="A0A426U4K9"/>
<feature type="domain" description="NADH-Ubiquinone oxidoreductase (complex I) chain 5 N-terminal" evidence="8">
    <location>
        <begin position="69"/>
        <end position="119"/>
    </location>
</feature>
<dbReference type="Proteomes" id="UP000280307">
    <property type="component" value="Unassembled WGS sequence"/>
</dbReference>
<evidence type="ECO:0000259" key="8">
    <source>
        <dbReference type="Pfam" id="PF00662"/>
    </source>
</evidence>
<dbReference type="InterPro" id="IPR003945">
    <property type="entry name" value="NU5C-like"/>
</dbReference>
<feature type="transmembrane region" description="Helical" evidence="6">
    <location>
        <begin position="301"/>
        <end position="319"/>
    </location>
</feature>
<evidence type="ECO:0000256" key="4">
    <source>
        <dbReference type="ARBA" id="ARBA00023136"/>
    </source>
</evidence>
<organism evidence="9 10">
    <name type="scientific">Candidatus Viridilinea halotolerans</name>
    <dbReference type="NCBI Taxonomy" id="2491704"/>
    <lineage>
        <taxon>Bacteria</taxon>
        <taxon>Bacillati</taxon>
        <taxon>Chloroflexota</taxon>
        <taxon>Chloroflexia</taxon>
        <taxon>Chloroflexales</taxon>
        <taxon>Chloroflexineae</taxon>
        <taxon>Oscillochloridaceae</taxon>
        <taxon>Candidatus Viridilinea</taxon>
    </lineage>
</organism>
<dbReference type="Pfam" id="PF00361">
    <property type="entry name" value="Proton_antipo_M"/>
    <property type="match status" value="1"/>
</dbReference>
<dbReference type="PRINTS" id="PR01435">
    <property type="entry name" value="NPOXDRDTASE5"/>
</dbReference>
<dbReference type="PRINTS" id="PR01434">
    <property type="entry name" value="NADHDHGNASE5"/>
</dbReference>
<feature type="domain" description="NADH:quinone oxidoreductase/Mrp antiporter transmembrane" evidence="7">
    <location>
        <begin position="135"/>
        <end position="443"/>
    </location>
</feature>
<feature type="transmembrane region" description="Helical" evidence="6">
    <location>
        <begin position="75"/>
        <end position="103"/>
    </location>
</feature>
<keyword evidence="9" id="KW-0560">Oxidoreductase</keyword>
<dbReference type="PANTHER" id="PTHR42829:SF2">
    <property type="entry name" value="NADH-UBIQUINONE OXIDOREDUCTASE CHAIN 5"/>
    <property type="match status" value="1"/>
</dbReference>
<dbReference type="GO" id="GO:0042773">
    <property type="term" value="P:ATP synthesis coupled electron transport"/>
    <property type="evidence" value="ECO:0007669"/>
    <property type="project" value="InterPro"/>
</dbReference>
<keyword evidence="3 6" id="KW-1133">Transmembrane helix</keyword>
<feature type="transmembrane region" description="Helical" evidence="6">
    <location>
        <begin position="181"/>
        <end position="200"/>
    </location>
</feature>
<evidence type="ECO:0000313" key="9">
    <source>
        <dbReference type="EMBL" id="RRR74845.1"/>
    </source>
</evidence>
<evidence type="ECO:0000256" key="6">
    <source>
        <dbReference type="SAM" id="Phobius"/>
    </source>
</evidence>
<feature type="transmembrane region" description="Helical" evidence="6">
    <location>
        <begin position="31"/>
        <end position="55"/>
    </location>
</feature>
<dbReference type="NCBIfam" id="TIGR01974">
    <property type="entry name" value="NDH_I_L"/>
    <property type="match status" value="1"/>
</dbReference>
<keyword evidence="4 6" id="KW-0472">Membrane</keyword>
<dbReference type="GO" id="GO:0008137">
    <property type="term" value="F:NADH dehydrogenase (ubiquinone) activity"/>
    <property type="evidence" value="ECO:0007669"/>
    <property type="project" value="InterPro"/>
</dbReference>
<comment type="subcellular location">
    <subcellularLocation>
        <location evidence="1">Endomembrane system</location>
        <topology evidence="1">Multi-pass membrane protein</topology>
    </subcellularLocation>
    <subcellularLocation>
        <location evidence="5">Membrane</location>
        <topology evidence="5">Multi-pass membrane protein</topology>
    </subcellularLocation>
</comment>
<feature type="transmembrane region" description="Helical" evidence="6">
    <location>
        <begin position="522"/>
        <end position="543"/>
    </location>
</feature>
<dbReference type="InterPro" id="IPR001516">
    <property type="entry name" value="Proton_antipo_N"/>
</dbReference>
<accession>A0A426U4K9</accession>
<feature type="transmembrane region" description="Helical" evidence="6">
    <location>
        <begin position="115"/>
        <end position="133"/>
    </location>
</feature>
<dbReference type="Gene3D" id="1.20.5.2700">
    <property type="match status" value="1"/>
</dbReference>
<evidence type="ECO:0000256" key="1">
    <source>
        <dbReference type="ARBA" id="ARBA00004127"/>
    </source>
</evidence>
<dbReference type="NCBIfam" id="NF005141">
    <property type="entry name" value="PRK06590.1"/>
    <property type="match status" value="1"/>
</dbReference>
<feature type="transmembrane region" description="Helical" evidence="6">
    <location>
        <begin position="268"/>
        <end position="286"/>
    </location>
</feature>